<dbReference type="GO" id="GO:0008270">
    <property type="term" value="F:zinc ion binding"/>
    <property type="evidence" value="ECO:0007669"/>
    <property type="project" value="UniProtKB-KW"/>
</dbReference>
<keyword evidence="6" id="KW-0175">Coiled coil</keyword>
<dbReference type="OrthoDB" id="191651at2759"/>
<evidence type="ECO:0000256" key="6">
    <source>
        <dbReference type="SAM" id="Coils"/>
    </source>
</evidence>
<dbReference type="AlphaFoldDB" id="A0A409VA32"/>
<keyword evidence="10" id="KW-1185">Reference proteome</keyword>
<dbReference type="STRING" id="181874.A0A409VA32"/>
<dbReference type="InParanoid" id="A0A409VA32"/>
<dbReference type="InterPro" id="IPR003604">
    <property type="entry name" value="Matrin/U1-like-C_Znf_C2H2"/>
</dbReference>
<dbReference type="GO" id="GO:0003723">
    <property type="term" value="F:RNA binding"/>
    <property type="evidence" value="ECO:0007669"/>
    <property type="project" value="TreeGrafter"/>
</dbReference>
<keyword evidence="3" id="KW-0863">Zinc-finger</keyword>
<organism evidence="9 10">
    <name type="scientific">Panaeolus cyanescens</name>
    <dbReference type="NCBI Taxonomy" id="181874"/>
    <lineage>
        <taxon>Eukaryota</taxon>
        <taxon>Fungi</taxon>
        <taxon>Dikarya</taxon>
        <taxon>Basidiomycota</taxon>
        <taxon>Agaricomycotina</taxon>
        <taxon>Agaricomycetes</taxon>
        <taxon>Agaricomycetidae</taxon>
        <taxon>Agaricales</taxon>
        <taxon>Agaricineae</taxon>
        <taxon>Galeropsidaceae</taxon>
        <taxon>Panaeolus</taxon>
    </lineage>
</organism>
<dbReference type="Pfam" id="PF06220">
    <property type="entry name" value="zf-U1"/>
    <property type="match status" value="1"/>
</dbReference>
<feature type="region of interest" description="Disordered" evidence="7">
    <location>
        <begin position="144"/>
        <end position="187"/>
    </location>
</feature>
<dbReference type="GO" id="GO:0000398">
    <property type="term" value="P:mRNA splicing, via spliceosome"/>
    <property type="evidence" value="ECO:0007669"/>
    <property type="project" value="InterPro"/>
</dbReference>
<keyword evidence="5" id="KW-0539">Nucleus</keyword>
<dbReference type="SUPFAM" id="SSF57667">
    <property type="entry name" value="beta-beta-alpha zinc fingers"/>
    <property type="match status" value="1"/>
</dbReference>
<name>A0A409VA32_9AGAR</name>
<feature type="compositionally biased region" description="Basic and acidic residues" evidence="7">
    <location>
        <begin position="289"/>
        <end position="298"/>
    </location>
</feature>
<dbReference type="InterPro" id="IPR000690">
    <property type="entry name" value="Matrin/U1-C_Znf_C2H2"/>
</dbReference>
<comment type="caution">
    <text evidence="9">The sequence shown here is derived from an EMBL/GenBank/DDBJ whole genome shotgun (WGS) entry which is preliminary data.</text>
</comment>
<evidence type="ECO:0000313" key="9">
    <source>
        <dbReference type="EMBL" id="PPQ63666.1"/>
    </source>
</evidence>
<evidence type="ECO:0000313" key="10">
    <source>
        <dbReference type="Proteomes" id="UP000284842"/>
    </source>
</evidence>
<reference evidence="9 10" key="1">
    <citation type="journal article" date="2018" name="Evol. Lett.">
        <title>Horizontal gene cluster transfer increased hallucinogenic mushroom diversity.</title>
        <authorList>
            <person name="Reynolds H.T."/>
            <person name="Vijayakumar V."/>
            <person name="Gluck-Thaler E."/>
            <person name="Korotkin H.B."/>
            <person name="Matheny P.B."/>
            <person name="Slot J.C."/>
        </authorList>
    </citation>
    <scope>NUCLEOTIDE SEQUENCE [LARGE SCALE GENOMIC DNA]</scope>
    <source>
        <strain evidence="9 10">2629</strain>
    </source>
</reference>
<proteinExistence type="predicted"/>
<evidence type="ECO:0000259" key="8">
    <source>
        <dbReference type="PROSITE" id="PS50171"/>
    </source>
</evidence>
<comment type="subcellular location">
    <subcellularLocation>
        <location evidence="1">Nucleus</location>
    </subcellularLocation>
</comment>
<dbReference type="Proteomes" id="UP000284842">
    <property type="component" value="Unassembled WGS sequence"/>
</dbReference>
<keyword evidence="2" id="KW-0479">Metal-binding</keyword>
<dbReference type="EMBL" id="NHTK01006114">
    <property type="protein sequence ID" value="PPQ63666.1"/>
    <property type="molecule type" value="Genomic_DNA"/>
</dbReference>
<evidence type="ECO:0000256" key="4">
    <source>
        <dbReference type="ARBA" id="ARBA00022833"/>
    </source>
</evidence>
<dbReference type="PANTHER" id="PTHR13173">
    <property type="entry name" value="WW DOMAIN BINDING PROTEIN 4"/>
    <property type="match status" value="1"/>
</dbReference>
<keyword evidence="4" id="KW-0862">Zinc</keyword>
<feature type="region of interest" description="Disordered" evidence="7">
    <location>
        <begin position="215"/>
        <end position="358"/>
    </location>
</feature>
<feature type="coiled-coil region" evidence="6">
    <location>
        <begin position="48"/>
        <end position="78"/>
    </location>
</feature>
<evidence type="ECO:0000256" key="5">
    <source>
        <dbReference type="ARBA" id="ARBA00023242"/>
    </source>
</evidence>
<gene>
    <name evidence="9" type="ORF">CVT24_004551</name>
</gene>
<evidence type="ECO:0000256" key="2">
    <source>
        <dbReference type="ARBA" id="ARBA00022723"/>
    </source>
</evidence>
<dbReference type="InterPro" id="IPR036236">
    <property type="entry name" value="Znf_C2H2_sf"/>
</dbReference>
<dbReference type="PROSITE" id="PS50171">
    <property type="entry name" value="ZF_MATRIN"/>
    <property type="match status" value="1"/>
</dbReference>
<feature type="region of interest" description="Disordered" evidence="7">
    <location>
        <begin position="90"/>
        <end position="116"/>
    </location>
</feature>
<evidence type="ECO:0000256" key="1">
    <source>
        <dbReference type="ARBA" id="ARBA00004123"/>
    </source>
</evidence>
<dbReference type="PANTHER" id="PTHR13173:SF10">
    <property type="entry name" value="WW DOMAIN-BINDING PROTEIN 4"/>
    <property type="match status" value="1"/>
</dbReference>
<evidence type="ECO:0000256" key="7">
    <source>
        <dbReference type="SAM" id="MobiDB-lite"/>
    </source>
</evidence>
<evidence type="ECO:0000256" key="3">
    <source>
        <dbReference type="ARBA" id="ARBA00022771"/>
    </source>
</evidence>
<sequence>MSEYWVSKKKYFCKYCDIYIADDAPSRQHHESGMRHKGNVERYIRQIYKTGEKQKKDLEEEKREMRRIEQAANAAFAADVSSGVARAAAPPVASTSKPQKPVKPSNPYANYTTAASLGYTDPDAERIAAELERRRTQGVAGEWEVITPTEPVSTSQPTEGEQGEEEPNPLKREAVAPPDEEDTRSFKLRKKTVNTGLGEIYDPGLIPIKIKKKEPAETSLATAPADLSDQKPPLTSVPKWNPVQLKKTSNERVDSNPPTFATATIEPEASTSSNAASKWAKAQWSEPLEDLKEEDRPSIFKSVDGSAENPTASAPLAELKEEEDTKPDLNTLKEQSTSIVFKKRKAPTNSGTRGRRDA</sequence>
<protein>
    <recommendedName>
        <fullName evidence="8">Matrin-type domain-containing protein</fullName>
    </recommendedName>
</protein>
<dbReference type="Gene3D" id="3.30.160.60">
    <property type="entry name" value="Classic Zinc Finger"/>
    <property type="match status" value="1"/>
</dbReference>
<accession>A0A409VA32</accession>
<dbReference type="InterPro" id="IPR040023">
    <property type="entry name" value="WBP4"/>
</dbReference>
<dbReference type="SMART" id="SM00451">
    <property type="entry name" value="ZnF_U1"/>
    <property type="match status" value="1"/>
</dbReference>
<dbReference type="InterPro" id="IPR013085">
    <property type="entry name" value="U1-CZ_Znf_C2H2"/>
</dbReference>
<dbReference type="GO" id="GO:0071011">
    <property type="term" value="C:precatalytic spliceosome"/>
    <property type="evidence" value="ECO:0007669"/>
    <property type="project" value="TreeGrafter"/>
</dbReference>
<feature type="domain" description="Matrin-type" evidence="8">
    <location>
        <begin position="11"/>
        <end position="42"/>
    </location>
</feature>